<reference evidence="10" key="1">
    <citation type="journal article" date="2022" name="Clin. Infect. Dis.">
        <title>Association between Clostridium innocuum and antibiotic-associated diarrhea in adults and children: A cross-sectional study and comparative genomics analysis.</title>
        <authorList>
            <person name="Cherny K.E."/>
            <person name="Muscat E.B."/>
            <person name="Balaji A."/>
            <person name="Mukherjee J."/>
            <person name="Ozer E.A."/>
            <person name="Angarone M.P."/>
            <person name="Hauser A.R."/>
            <person name="Sichel J.S."/>
            <person name="Amponsah E."/>
            <person name="Kociolek L.K."/>
        </authorList>
    </citation>
    <scope>NUCLEOTIDE SEQUENCE</scope>
    <source>
        <strain evidence="10">NU1-AC-029v</strain>
    </source>
</reference>
<dbReference type="SUPFAM" id="SSF89550">
    <property type="entry name" value="PHP domain-like"/>
    <property type="match status" value="1"/>
</dbReference>
<dbReference type="Pfam" id="PF02811">
    <property type="entry name" value="PHP"/>
    <property type="match status" value="1"/>
</dbReference>
<keyword evidence="4 8" id="KW-0028">Amino-acid biosynthesis</keyword>
<evidence type="ECO:0000256" key="3">
    <source>
        <dbReference type="ARBA" id="ARBA00013085"/>
    </source>
</evidence>
<dbReference type="InterPro" id="IPR004013">
    <property type="entry name" value="PHP_dom"/>
</dbReference>
<evidence type="ECO:0000256" key="7">
    <source>
        <dbReference type="ARBA" id="ARBA00049158"/>
    </source>
</evidence>
<comment type="catalytic activity">
    <reaction evidence="7 8">
        <text>L-histidinol phosphate + H2O = L-histidinol + phosphate</text>
        <dbReference type="Rhea" id="RHEA:14465"/>
        <dbReference type="ChEBI" id="CHEBI:15377"/>
        <dbReference type="ChEBI" id="CHEBI:43474"/>
        <dbReference type="ChEBI" id="CHEBI:57699"/>
        <dbReference type="ChEBI" id="CHEBI:57980"/>
        <dbReference type="EC" id="3.1.3.15"/>
    </reaction>
</comment>
<dbReference type="AlphaFoldDB" id="A0AAP2UJ02"/>
<dbReference type="InterPro" id="IPR010140">
    <property type="entry name" value="Histidinol_P_phosphatase_HisJ"/>
</dbReference>
<dbReference type="GO" id="GO:0000105">
    <property type="term" value="P:L-histidine biosynthetic process"/>
    <property type="evidence" value="ECO:0007669"/>
    <property type="project" value="UniProtKB-UniRule"/>
</dbReference>
<dbReference type="EMBL" id="JAKTMA010000002">
    <property type="protein sequence ID" value="MCR0231358.1"/>
    <property type="molecule type" value="Genomic_DNA"/>
</dbReference>
<comment type="pathway">
    <text evidence="1 8">Amino-acid biosynthesis; L-histidine biosynthesis; L-histidine from 5-phospho-alpha-D-ribose 1-diphosphate: step 8/9.</text>
</comment>
<comment type="similarity">
    <text evidence="2 8">Belongs to the PHP hydrolase family. HisK subfamily.</text>
</comment>
<sequence>MRKTNYHMHTRRCMHASGRDEEYVISAIKNGYEEIGFSDHSPWNYDSDFVANMRMPLSKFDDYYASVSSLKEKYKNRISIKIGLECEYFPKYIDWLKQFLIDKKLDYIIFGNHYFKTDEERVYFGTACEEEAWLIAYVDEAIAGMKTNLYSYLCHPDLFMRGRRVFDEVAKRESIRLCQAAKELHIPLEYNLAGAAYNDIMHTMQYPHIDFWKTAAEVGNTAIIGVDAHEPAALETDSYREEGIALLSGLGMKITDTLPLKDFTSYE</sequence>
<dbReference type="GO" id="GO:0005737">
    <property type="term" value="C:cytoplasm"/>
    <property type="evidence" value="ECO:0007669"/>
    <property type="project" value="TreeGrafter"/>
</dbReference>
<gene>
    <name evidence="10" type="ORF">MKC95_01065</name>
</gene>
<dbReference type="Proteomes" id="UP001203972">
    <property type="component" value="Unassembled WGS sequence"/>
</dbReference>
<organism evidence="10 11">
    <name type="scientific">Clostridium innocuum</name>
    <dbReference type="NCBI Taxonomy" id="1522"/>
    <lineage>
        <taxon>Bacteria</taxon>
        <taxon>Bacillati</taxon>
        <taxon>Bacillota</taxon>
        <taxon>Clostridia</taxon>
        <taxon>Eubacteriales</taxon>
        <taxon>Clostridiaceae</taxon>
        <taxon>Clostridium</taxon>
    </lineage>
</organism>
<evidence type="ECO:0000256" key="5">
    <source>
        <dbReference type="ARBA" id="ARBA00022801"/>
    </source>
</evidence>
<keyword evidence="6 8" id="KW-0368">Histidine biosynthesis</keyword>
<dbReference type="PANTHER" id="PTHR21039:SF0">
    <property type="entry name" value="HISTIDINOL-PHOSPHATASE"/>
    <property type="match status" value="1"/>
</dbReference>
<evidence type="ECO:0000313" key="11">
    <source>
        <dbReference type="Proteomes" id="UP001203972"/>
    </source>
</evidence>
<protein>
    <recommendedName>
        <fullName evidence="3 8">Histidinol-phosphatase</fullName>
        <shortName evidence="8">HolPase</shortName>
        <ecNumber evidence="3 8">3.1.3.15</ecNumber>
    </recommendedName>
</protein>
<evidence type="ECO:0000313" key="10">
    <source>
        <dbReference type="EMBL" id="MCR0231358.1"/>
    </source>
</evidence>
<evidence type="ECO:0000256" key="1">
    <source>
        <dbReference type="ARBA" id="ARBA00004970"/>
    </source>
</evidence>
<name>A0AAP2UJ02_CLOIN</name>
<dbReference type="Gene3D" id="3.20.20.140">
    <property type="entry name" value="Metal-dependent hydrolases"/>
    <property type="match status" value="1"/>
</dbReference>
<proteinExistence type="inferred from homology"/>
<dbReference type="GO" id="GO:0004401">
    <property type="term" value="F:histidinol-phosphatase activity"/>
    <property type="evidence" value="ECO:0007669"/>
    <property type="project" value="UniProtKB-UniRule"/>
</dbReference>
<dbReference type="NCBIfam" id="TIGR01856">
    <property type="entry name" value="hisJ_fam"/>
    <property type="match status" value="1"/>
</dbReference>
<dbReference type="CDD" id="cd12110">
    <property type="entry name" value="PHP_HisPPase_Hisj_like"/>
    <property type="match status" value="1"/>
</dbReference>
<evidence type="ECO:0000256" key="2">
    <source>
        <dbReference type="ARBA" id="ARBA00009152"/>
    </source>
</evidence>
<keyword evidence="5 8" id="KW-0378">Hydrolase</keyword>
<evidence type="ECO:0000259" key="9">
    <source>
        <dbReference type="Pfam" id="PF02811"/>
    </source>
</evidence>
<feature type="domain" description="PHP" evidence="9">
    <location>
        <begin position="6"/>
        <end position="189"/>
    </location>
</feature>
<dbReference type="InterPro" id="IPR016195">
    <property type="entry name" value="Pol/histidinol_Pase-like"/>
</dbReference>
<dbReference type="PANTHER" id="PTHR21039">
    <property type="entry name" value="HISTIDINOL PHOSPHATASE-RELATED"/>
    <property type="match status" value="1"/>
</dbReference>
<comment type="caution">
    <text evidence="10">The sequence shown here is derived from an EMBL/GenBank/DDBJ whole genome shotgun (WGS) entry which is preliminary data.</text>
</comment>
<evidence type="ECO:0000256" key="4">
    <source>
        <dbReference type="ARBA" id="ARBA00022605"/>
    </source>
</evidence>
<dbReference type="EC" id="3.1.3.15" evidence="3 8"/>
<accession>A0AAP2UJ02</accession>
<evidence type="ECO:0000256" key="8">
    <source>
        <dbReference type="RuleBase" id="RU366003"/>
    </source>
</evidence>
<dbReference type="RefSeq" id="WP_008816655.1">
    <property type="nucleotide sequence ID" value="NZ_AP025565.1"/>
</dbReference>
<evidence type="ECO:0000256" key="6">
    <source>
        <dbReference type="ARBA" id="ARBA00023102"/>
    </source>
</evidence>